<proteinExistence type="predicted"/>
<dbReference type="STRING" id="251221.gene:10757811"/>
<dbReference type="InParanoid" id="Q7NNS1"/>
<dbReference type="eggNOG" id="COG4774">
    <property type="taxonomic scope" value="Bacteria"/>
</dbReference>
<dbReference type="EMBL" id="BA000045">
    <property type="protein sequence ID" value="BAC88280.1"/>
    <property type="molecule type" value="Genomic_DNA"/>
</dbReference>
<organism evidence="1 2">
    <name type="scientific">Gloeobacter violaceus (strain ATCC 29082 / PCC 7421)</name>
    <dbReference type="NCBI Taxonomy" id="251221"/>
    <lineage>
        <taxon>Bacteria</taxon>
        <taxon>Bacillati</taxon>
        <taxon>Cyanobacteriota</taxon>
        <taxon>Cyanophyceae</taxon>
        <taxon>Gloeobacterales</taxon>
        <taxon>Gloeobacteraceae</taxon>
        <taxon>Gloeobacter</taxon>
    </lineage>
</organism>
<accession>Q7NNS1</accession>
<evidence type="ECO:0000313" key="2">
    <source>
        <dbReference type="Proteomes" id="UP000000557"/>
    </source>
</evidence>
<reference evidence="1 2" key="1">
    <citation type="journal article" date="2003" name="DNA Res.">
        <title>Complete genome structure of Gloeobacter violaceus PCC 7421, a cyanobacterium that lacks thylakoids.</title>
        <authorList>
            <person name="Nakamura Y."/>
            <person name="Kaneko T."/>
            <person name="Sato S."/>
            <person name="Mimuro M."/>
            <person name="Miyashita H."/>
            <person name="Tsuchiya T."/>
            <person name="Sasamoto S."/>
            <person name="Watanabe A."/>
            <person name="Kawashima K."/>
            <person name="Kishida Y."/>
            <person name="Kiyokawa C."/>
            <person name="Kohara M."/>
            <person name="Matsumoto M."/>
            <person name="Matsuno A."/>
            <person name="Nakazaki N."/>
            <person name="Shimpo S."/>
            <person name="Takeuchi C."/>
            <person name="Yamada M."/>
            <person name="Tabata S."/>
        </authorList>
    </citation>
    <scope>NUCLEOTIDE SEQUENCE [LARGE SCALE GENOMIC DNA]</scope>
    <source>
        <strain evidence="2">ATCC 29082 / PCC 7421</strain>
    </source>
</reference>
<dbReference type="Proteomes" id="UP000000557">
    <property type="component" value="Chromosome"/>
</dbReference>
<reference evidence="1 2" key="2">
    <citation type="journal article" date="2003" name="DNA Res.">
        <title>Complete genome structure of Gloeobacter violaceus PCC 7421, a cyanobacterium that lacks thylakoids (supplement).</title>
        <authorList>
            <person name="Nakamura Y."/>
            <person name="Kaneko T."/>
            <person name="Sato S."/>
            <person name="Mimuro M."/>
            <person name="Miyashita H."/>
            <person name="Tsuchiya T."/>
            <person name="Sasamoto S."/>
            <person name="Watanabe A."/>
            <person name="Kawashima K."/>
            <person name="Kishida Y."/>
            <person name="Kiyokawa C."/>
            <person name="Kohara M."/>
            <person name="Matsumoto M."/>
            <person name="Matsuno A."/>
            <person name="Nakazaki N."/>
            <person name="Shimpo S."/>
            <person name="Takeuchi C."/>
            <person name="Yamada M."/>
            <person name="Tabata S."/>
        </authorList>
    </citation>
    <scope>NUCLEOTIDE SEQUENCE [LARGE SCALE GENOMIC DNA]</scope>
    <source>
        <strain evidence="2">ATCC 29082 / PCC 7421</strain>
    </source>
</reference>
<name>Q7NNS1_GLOVI</name>
<dbReference type="KEGG" id="gvi:gll0339"/>
<dbReference type="OrthoDB" id="127311at2"/>
<gene>
    <name evidence="1" type="ordered locus">gll0339</name>
</gene>
<protein>
    <submittedName>
        <fullName evidence="1">Gll0339 protein</fullName>
    </submittedName>
</protein>
<dbReference type="HOGENOM" id="CLU_1832328_0_0_3"/>
<dbReference type="EnsemblBacteria" id="BAC88280">
    <property type="protein sequence ID" value="BAC88280"/>
    <property type="gene ID" value="BAC88280"/>
</dbReference>
<keyword evidence="2" id="KW-1185">Reference proteome</keyword>
<sequence>MNDPRPFVLGGCLGLVLAPVACAEEAQEARRLQQLDWPATHAAPLAQVEPQAQVQTVPQPDDGEELDEVTVFGSGGYRRKNATSGTKTDTPLLLTPQSIQVIPRLHPLEKQCCCLFCLRCRSWSNRLGLSRLTPSVIDII</sequence>
<dbReference type="RefSeq" id="WP_011140343.1">
    <property type="nucleotide sequence ID" value="NC_005125.1"/>
</dbReference>
<evidence type="ECO:0000313" key="1">
    <source>
        <dbReference type="EMBL" id="BAC88280.1"/>
    </source>
</evidence>
<dbReference type="AlphaFoldDB" id="Q7NNS1"/>